<keyword evidence="3" id="KW-1029">Fimbrium biogenesis</keyword>
<keyword evidence="5" id="KW-0574">Periplasm</keyword>
<evidence type="ECO:0000256" key="4">
    <source>
        <dbReference type="ARBA" id="ARBA00022729"/>
    </source>
</evidence>
<organism evidence="11 12">
    <name type="scientific">Zymobacter palmae</name>
    <dbReference type="NCBI Taxonomy" id="33074"/>
    <lineage>
        <taxon>Bacteria</taxon>
        <taxon>Pseudomonadati</taxon>
        <taxon>Pseudomonadota</taxon>
        <taxon>Gammaproteobacteria</taxon>
        <taxon>Oceanospirillales</taxon>
        <taxon>Halomonadaceae</taxon>
        <taxon>Zymobacter group</taxon>
        <taxon>Zymobacter</taxon>
    </lineage>
</organism>
<gene>
    <name evidence="11" type="ORF">ZBT109_0194</name>
</gene>
<dbReference type="PROSITE" id="PS00635">
    <property type="entry name" value="PILI_CHAPERONE"/>
    <property type="match status" value="1"/>
</dbReference>
<evidence type="ECO:0000256" key="6">
    <source>
        <dbReference type="ARBA" id="ARBA00023186"/>
    </source>
</evidence>
<evidence type="ECO:0000259" key="10">
    <source>
        <dbReference type="Pfam" id="PF02753"/>
    </source>
</evidence>
<dbReference type="SUPFAM" id="SSF49354">
    <property type="entry name" value="PapD-like"/>
    <property type="match status" value="1"/>
</dbReference>
<dbReference type="KEGG" id="zpl:ZBT109_0194"/>
<dbReference type="PRINTS" id="PR00969">
    <property type="entry name" value="CHAPERONPILI"/>
</dbReference>
<evidence type="ECO:0000313" key="12">
    <source>
        <dbReference type="Proteomes" id="UP000267342"/>
    </source>
</evidence>
<dbReference type="GO" id="GO:0030288">
    <property type="term" value="C:outer membrane-bounded periplasmic space"/>
    <property type="evidence" value="ECO:0007669"/>
    <property type="project" value="InterPro"/>
</dbReference>
<keyword evidence="6 8" id="KW-0143">Chaperone</keyword>
<dbReference type="InterPro" id="IPR050643">
    <property type="entry name" value="Periplasmic_pilus_chap"/>
</dbReference>
<dbReference type="OrthoDB" id="9131059at2"/>
<evidence type="ECO:0000313" key="11">
    <source>
        <dbReference type="EMBL" id="BBG28992.1"/>
    </source>
</evidence>
<dbReference type="InterPro" id="IPR018046">
    <property type="entry name" value="Pili_assmbl_chaperone_CS"/>
</dbReference>
<dbReference type="InterPro" id="IPR008962">
    <property type="entry name" value="PapD-like_sf"/>
</dbReference>
<accession>A0A348HBJ0</accession>
<dbReference type="EMBL" id="AP018933">
    <property type="protein sequence ID" value="BBG28992.1"/>
    <property type="molecule type" value="Genomic_DNA"/>
</dbReference>
<dbReference type="InterPro" id="IPR016147">
    <property type="entry name" value="Pili_assmbl_chaperone_N"/>
</dbReference>
<dbReference type="SUPFAM" id="SSF49584">
    <property type="entry name" value="Periplasmic chaperone C-domain"/>
    <property type="match status" value="1"/>
</dbReference>
<comment type="subcellular location">
    <subcellularLocation>
        <location evidence="1 8">Periplasm</location>
    </subcellularLocation>
</comment>
<keyword evidence="4" id="KW-0732">Signal</keyword>
<feature type="domain" description="Pili assembly chaperone C-terminal" evidence="10">
    <location>
        <begin position="178"/>
        <end position="239"/>
    </location>
</feature>
<dbReference type="Gene3D" id="2.60.40.10">
    <property type="entry name" value="Immunoglobulins"/>
    <property type="match status" value="2"/>
</dbReference>
<protein>
    <submittedName>
        <fullName evidence="11">P pilus assembly protein, chaperone PapD</fullName>
    </submittedName>
</protein>
<evidence type="ECO:0000256" key="8">
    <source>
        <dbReference type="RuleBase" id="RU003918"/>
    </source>
</evidence>
<dbReference type="InterPro" id="IPR013783">
    <property type="entry name" value="Ig-like_fold"/>
</dbReference>
<dbReference type="STRING" id="1123510.GCA_000620025_02580"/>
<proteinExistence type="inferred from homology"/>
<dbReference type="InterPro" id="IPR036316">
    <property type="entry name" value="Pili_assmbl_chap_C_dom_sf"/>
</dbReference>
<evidence type="ECO:0000256" key="3">
    <source>
        <dbReference type="ARBA" id="ARBA00022558"/>
    </source>
</evidence>
<dbReference type="PANTHER" id="PTHR30251:SF2">
    <property type="entry name" value="FIMBRIAL CHAPERONE YADV-RELATED"/>
    <property type="match status" value="1"/>
</dbReference>
<dbReference type="Proteomes" id="UP000267342">
    <property type="component" value="Chromosome"/>
</dbReference>
<name>A0A348HBJ0_9GAMM</name>
<evidence type="ECO:0000259" key="9">
    <source>
        <dbReference type="Pfam" id="PF00345"/>
    </source>
</evidence>
<evidence type="ECO:0000256" key="5">
    <source>
        <dbReference type="ARBA" id="ARBA00022764"/>
    </source>
</evidence>
<dbReference type="Pfam" id="PF02753">
    <property type="entry name" value="PapD_C"/>
    <property type="match status" value="1"/>
</dbReference>
<sequence>MIGARGGCYQSYLSTLLKISGVFLLLMTRYAEANLVINTTRVIYNGAARDVTVNVTNEGNQPSLMQSWIDNGNPDSIPDEEDVPFSLIPPVARVNGGMSQALKIAWNGDPLPTDRESVFYLNVMDIPPDPTSPDSNYVQFAIRTRIKVFFRPKGLSGRADSAPRQLVWQQVGPAIRLSNPTPFHVSVNQIMDTKGLRPISRDIGMVSPFSAHDFKTEPTVRAVKRDDLQVETINDYGGNTVSVIHAR</sequence>
<evidence type="ECO:0000256" key="2">
    <source>
        <dbReference type="ARBA" id="ARBA00007399"/>
    </source>
</evidence>
<reference evidence="11 12" key="1">
    <citation type="submission" date="2018-09" db="EMBL/GenBank/DDBJ databases">
        <title>Zymobacter palmae IAM14233 (=T109) whole genome analysis.</title>
        <authorList>
            <person name="Yanase H."/>
        </authorList>
    </citation>
    <scope>NUCLEOTIDE SEQUENCE [LARGE SCALE GENOMIC DNA]</scope>
    <source>
        <strain evidence="11 12">IAM14233</strain>
    </source>
</reference>
<dbReference type="GO" id="GO:0071555">
    <property type="term" value="P:cell wall organization"/>
    <property type="evidence" value="ECO:0007669"/>
    <property type="project" value="InterPro"/>
</dbReference>
<evidence type="ECO:0000256" key="7">
    <source>
        <dbReference type="ARBA" id="ARBA00023319"/>
    </source>
</evidence>
<dbReference type="Pfam" id="PF00345">
    <property type="entry name" value="PapD_N"/>
    <property type="match status" value="1"/>
</dbReference>
<dbReference type="AlphaFoldDB" id="A0A348HBJ0"/>
<keyword evidence="12" id="KW-1185">Reference proteome</keyword>
<dbReference type="InterPro" id="IPR016148">
    <property type="entry name" value="Pili_assmbl_chaperone_C"/>
</dbReference>
<comment type="similarity">
    <text evidence="2 8">Belongs to the periplasmic pilus chaperone family.</text>
</comment>
<dbReference type="PANTHER" id="PTHR30251">
    <property type="entry name" value="PILUS ASSEMBLY CHAPERONE"/>
    <property type="match status" value="1"/>
</dbReference>
<feature type="domain" description="Pili assembly chaperone N-terminal" evidence="9">
    <location>
        <begin position="35"/>
        <end position="155"/>
    </location>
</feature>
<dbReference type="InterPro" id="IPR001829">
    <property type="entry name" value="Pili_assmbl_chaperone_bac"/>
</dbReference>
<evidence type="ECO:0000256" key="1">
    <source>
        <dbReference type="ARBA" id="ARBA00004418"/>
    </source>
</evidence>
<keyword evidence="7" id="KW-0393">Immunoglobulin domain</keyword>